<dbReference type="PANTHER" id="PTHR10098">
    <property type="entry name" value="RAPSYN-RELATED"/>
    <property type="match status" value="1"/>
</dbReference>
<feature type="region of interest" description="Disordered" evidence="1">
    <location>
        <begin position="151"/>
        <end position="172"/>
    </location>
</feature>
<gene>
    <name evidence="3" type="ORF">GFH48_11015</name>
</gene>
<proteinExistence type="predicted"/>
<evidence type="ECO:0000313" key="3">
    <source>
        <dbReference type="EMBL" id="QFZ73704.1"/>
    </source>
</evidence>
<organism evidence="3 4">
    <name type="scientific">Streptomyces fagopyri</name>
    <dbReference type="NCBI Taxonomy" id="2662397"/>
    <lineage>
        <taxon>Bacteria</taxon>
        <taxon>Bacillati</taxon>
        <taxon>Actinomycetota</taxon>
        <taxon>Actinomycetes</taxon>
        <taxon>Kitasatosporales</taxon>
        <taxon>Streptomycetaceae</taxon>
        <taxon>Streptomyces</taxon>
    </lineage>
</organism>
<dbReference type="AlphaFoldDB" id="A0A5Q0LA55"/>
<sequence>MVRPYGHGTAGYEVSYAVLIRPELDGTALPELPGTLILGEVFTLAAEGAARPGAPFWMVAGDGDGEVRYTPGAVGVRVGPEHRGGVLPHWMMWPEAEAWPGPDPVPRLLLPREADTGTAGFRLDGDRVTGTVRLWADPRAGWPRPRRYTATVTGTRTPAGPTPAGVTASPPVPAVPAVAPRVTAEDRMELRSRAQSLVLERRYAEAWPLLARAAASYAASASRPGAWPGRVVSDLTSLAFMTPYQALCALELGDYDGLLDCLLAAVDVRRTLTAVSSASGYGPGHEEEVRAGARILPGFVEAWRSRLAEDTARIDAVDASRPFHAALTLYLFEQGAHEDALVASEAGRARAFADLLSASGSRWPSRAGASAAPRLTRAALRSVLARHGRTVVEYAVHGDLLLIWVARPDGTLRALGPLPATGLGELTARWSALAPDVVDDDSVRALDEVLRGLGALLWDPVPRSWLPSDPDETVTVVPHGDLLRVPFPALRTADGRFLVERHPVALLPALGVLPALHERRASRPPPSPRLLALVDPAPLPDPPDGGVPFAPLTWTRRRFPAIASLYPRAEVRTGEEAAVTALGGHRRPPSVVHFGTHAVTLDDDALDSFVALAATGGHDGRLRARDVLDLRVPGDVVVLSACRTGAGRVGADGVIGLSRSFLAAGPTTLVLTLCEVEEAAGFEISHGLHRLLAAGGCSPALALCRVQRELAAEGYRPHEWSPFLLYGLG</sequence>
<reference evidence="3 4" key="1">
    <citation type="submission" date="2019-10" db="EMBL/GenBank/DDBJ databases">
        <title>A novel species.</title>
        <authorList>
            <person name="Gao J."/>
        </authorList>
    </citation>
    <scope>NUCLEOTIDE SEQUENCE [LARGE SCALE GENOMIC DNA]</scope>
    <source>
        <strain evidence="3 4">QMT-28</strain>
    </source>
</reference>
<feature type="domain" description="CHAT" evidence="2">
    <location>
        <begin position="448"/>
        <end position="727"/>
    </location>
</feature>
<dbReference type="KEGG" id="sfy:GFH48_11015"/>
<dbReference type="PANTHER" id="PTHR10098:SF108">
    <property type="entry name" value="TETRATRICOPEPTIDE REPEAT PROTEIN 28"/>
    <property type="match status" value="1"/>
</dbReference>
<accession>A0A5Q0LA55</accession>
<dbReference type="EMBL" id="CP045643">
    <property type="protein sequence ID" value="QFZ73704.1"/>
    <property type="molecule type" value="Genomic_DNA"/>
</dbReference>
<evidence type="ECO:0000313" key="4">
    <source>
        <dbReference type="Proteomes" id="UP000326179"/>
    </source>
</evidence>
<name>A0A5Q0LA55_9ACTN</name>
<dbReference type="RefSeq" id="WP_153288063.1">
    <property type="nucleotide sequence ID" value="NZ_CP045643.1"/>
</dbReference>
<dbReference type="InterPro" id="IPR024983">
    <property type="entry name" value="CHAT_dom"/>
</dbReference>
<dbReference type="Pfam" id="PF12770">
    <property type="entry name" value="CHAT"/>
    <property type="match status" value="1"/>
</dbReference>
<evidence type="ECO:0000256" key="1">
    <source>
        <dbReference type="SAM" id="MobiDB-lite"/>
    </source>
</evidence>
<evidence type="ECO:0000259" key="2">
    <source>
        <dbReference type="Pfam" id="PF12770"/>
    </source>
</evidence>
<protein>
    <submittedName>
        <fullName evidence="3">CHAT domain-containing protein</fullName>
    </submittedName>
</protein>
<dbReference type="Proteomes" id="UP000326179">
    <property type="component" value="Chromosome"/>
</dbReference>
<keyword evidence="4" id="KW-1185">Reference proteome</keyword>